<feature type="region of interest" description="Disordered" evidence="2">
    <location>
        <begin position="760"/>
        <end position="797"/>
    </location>
</feature>
<feature type="compositionally biased region" description="Polar residues" evidence="2">
    <location>
        <begin position="165"/>
        <end position="180"/>
    </location>
</feature>
<feature type="region of interest" description="Disordered" evidence="2">
    <location>
        <begin position="1099"/>
        <end position="1136"/>
    </location>
</feature>
<dbReference type="SUPFAM" id="SSF51045">
    <property type="entry name" value="WW domain"/>
    <property type="match status" value="1"/>
</dbReference>
<comment type="caution">
    <text evidence="4">The sequence shown here is derived from an EMBL/GenBank/DDBJ whole genome shotgun (WGS) entry which is preliminary data.</text>
</comment>
<evidence type="ECO:0000256" key="1">
    <source>
        <dbReference type="SAM" id="Coils"/>
    </source>
</evidence>
<feature type="compositionally biased region" description="Low complexity" evidence="2">
    <location>
        <begin position="559"/>
        <end position="574"/>
    </location>
</feature>
<feature type="coiled-coil region" evidence="1">
    <location>
        <begin position="695"/>
        <end position="747"/>
    </location>
</feature>
<dbReference type="PROSITE" id="PS50020">
    <property type="entry name" value="WW_DOMAIN_2"/>
    <property type="match status" value="1"/>
</dbReference>
<dbReference type="Proteomes" id="UP000284403">
    <property type="component" value="Unassembled WGS sequence"/>
</dbReference>
<evidence type="ECO:0000313" key="4">
    <source>
        <dbReference type="EMBL" id="RNF12839.1"/>
    </source>
</evidence>
<dbReference type="PANTHER" id="PTHR21715">
    <property type="entry name" value="RH04127P"/>
    <property type="match status" value="1"/>
</dbReference>
<feature type="compositionally biased region" description="Basic and acidic residues" evidence="2">
    <location>
        <begin position="589"/>
        <end position="624"/>
    </location>
</feature>
<feature type="compositionally biased region" description="Basic and acidic residues" evidence="2">
    <location>
        <begin position="490"/>
        <end position="509"/>
    </location>
</feature>
<sequence>MAVIPKAGEVFHGDDGSVSVVLPDPCDPNSVPTQEEVEEYAEWLGIDVEREPGLLWIAREGLRRPLPAEWKACRTGEGEVYYFNFLTGDSKWEHPTDEAFKEKVVEERAKLMAGEAGHGKAKKRNKASSAGAGRGEEGLEGRRLEKGAAGHFETPKRFMKGSKGSAATTPMTSPYASPTSTGLTASAMRFGRLGALGTPAATQRVTPDVSGLLMPSNAGDRALTRFGFGGTNTSTSGLGLAAAGLGGGVAAGKLSLPKTHDGVKEMEAQICRRIDDDIEARRRDMRIRHEKQIMEESAALEKALQDAKDAGECAVAAARERQAKELEQRAQAELMSLQRTLEQQQAEANVRVASLRQKLELERASLAAALQERLKEVRSETQLRRSESARKQREAAAATLAKEKARLAEDLARQLEEEAATLERDRKKNLEAFEEGLAAERAKLVQELGDSEEEQGGAAEAEAQLAYEAALQKATSAAAGAMEDLRREYRAKEEELQSEKQKKLQEKEASAAAVAAEAAQLQRAVERKLAEYAAETQRLVAARQAEVSETRPAGAGVESRGQSSGRGNSSNNNNDAAKPGLSGATVAQEQRRFDFASRSLETKHAQSMDRIRREHERTLQEKKLFNPRQSPGYAERLREEQKLWLRANPPPALTMPQLEPVPTLSGMMNASPVPMPSEAEQQRRIDIAVTDAKERRAAEDENRLAEVELALAREMKEAVAAHRERRLQEVEAELTRYQERQAEECRQRLDRTAAAIAEEAKAPPLASQPEGNNEKPPLVRLNEVSEEEAQRREGELRQRWQGRIATLEETTRRACADLRQRQEEAQQQARTPAAATPANTANTAVTANATSTAVAFQRPPTVPIDAFLPGRQEQQLTPRPSQQQQQIHSSTTPLMNCTLSTIAPANSLWSSARPSPTKQHPWLTAGNATPSAYWPESQAALGRDGSCEKASPTVPSKQNLVLEDRLYRASLLLRERKEKLRAQQARMERAREAWRRDMAECRSRRDRNHASFLREVKVALEEKARQLNREVVDLKQTTAWLRKRMAQYKETLSPQLALRAPAADASEADNTAVAGSSRIISLLEGILAHTELLESYVAATKQPGTRSPSHTRRRSASPEQRHGDHHEEPTPSWKNATTSGVTRWLVEQQLPSSTVGQRHTGLDFC</sequence>
<proteinExistence type="predicted"/>
<feature type="region of interest" description="Disordered" evidence="2">
    <location>
        <begin position="819"/>
        <end position="840"/>
    </location>
</feature>
<dbReference type="Pfam" id="PF00397">
    <property type="entry name" value="WW"/>
    <property type="match status" value="1"/>
</dbReference>
<feature type="region of interest" description="Disordered" evidence="2">
    <location>
        <begin position="543"/>
        <end position="630"/>
    </location>
</feature>
<feature type="coiled-coil region" evidence="1">
    <location>
        <begin position="290"/>
        <end position="432"/>
    </location>
</feature>
<dbReference type="OrthoDB" id="6344460at2759"/>
<feature type="domain" description="WW" evidence="3">
    <location>
        <begin position="64"/>
        <end position="97"/>
    </location>
</feature>
<dbReference type="CDD" id="cd00201">
    <property type="entry name" value="WW"/>
    <property type="match status" value="1"/>
</dbReference>
<feature type="compositionally biased region" description="Basic and acidic residues" evidence="2">
    <location>
        <begin position="788"/>
        <end position="797"/>
    </location>
</feature>
<evidence type="ECO:0000256" key="2">
    <source>
        <dbReference type="SAM" id="MobiDB-lite"/>
    </source>
</evidence>
<feature type="region of interest" description="Disordered" evidence="2">
    <location>
        <begin position="910"/>
        <end position="929"/>
    </location>
</feature>
<dbReference type="InterPro" id="IPR001202">
    <property type="entry name" value="WW_dom"/>
</dbReference>
<name>A0A3R7KPE2_9TRYP</name>
<dbReference type="GeneID" id="40320013"/>
<dbReference type="EMBL" id="MKKU01000431">
    <property type="protein sequence ID" value="RNF12839.1"/>
    <property type="molecule type" value="Genomic_DNA"/>
</dbReference>
<accession>A0A3R7KPE2</accession>
<feature type="region of interest" description="Disordered" evidence="2">
    <location>
        <begin position="490"/>
        <end position="517"/>
    </location>
</feature>
<keyword evidence="1" id="KW-0175">Coiled coil</keyword>
<evidence type="ECO:0000313" key="5">
    <source>
        <dbReference type="Proteomes" id="UP000284403"/>
    </source>
</evidence>
<dbReference type="SMART" id="SM00456">
    <property type="entry name" value="WW"/>
    <property type="match status" value="1"/>
</dbReference>
<dbReference type="RefSeq" id="XP_029226616.1">
    <property type="nucleotide sequence ID" value="XM_029373279.1"/>
</dbReference>
<dbReference type="InterPro" id="IPR053233">
    <property type="entry name" value="ABRA-related"/>
</dbReference>
<protein>
    <recommendedName>
        <fullName evidence="3">WW domain-containing protein</fullName>
    </recommendedName>
</protein>
<feature type="compositionally biased region" description="Low complexity" evidence="2">
    <location>
        <begin position="825"/>
        <end position="840"/>
    </location>
</feature>
<dbReference type="AlphaFoldDB" id="A0A3R7KPE2"/>
<organism evidence="4 5">
    <name type="scientific">Trypanosoma conorhini</name>
    <dbReference type="NCBI Taxonomy" id="83891"/>
    <lineage>
        <taxon>Eukaryota</taxon>
        <taxon>Discoba</taxon>
        <taxon>Euglenozoa</taxon>
        <taxon>Kinetoplastea</taxon>
        <taxon>Metakinetoplastina</taxon>
        <taxon>Trypanosomatida</taxon>
        <taxon>Trypanosomatidae</taxon>
        <taxon>Trypanosoma</taxon>
    </lineage>
</organism>
<reference evidence="4 5" key="1">
    <citation type="journal article" date="2018" name="BMC Genomics">
        <title>Genomic comparison of Trypanosoma conorhini and Trypanosoma rangeli to Trypanosoma cruzi strains of high and low virulence.</title>
        <authorList>
            <person name="Bradwell K.R."/>
            <person name="Koparde V.N."/>
            <person name="Matveyev A.V."/>
            <person name="Serrano M.G."/>
            <person name="Alves J.M."/>
            <person name="Parikh H."/>
            <person name="Huang B."/>
            <person name="Lee V."/>
            <person name="Espinosa-Alvarez O."/>
            <person name="Ortiz P.A."/>
            <person name="Costa-Martins A.G."/>
            <person name="Teixeira M.M."/>
            <person name="Buck G.A."/>
        </authorList>
    </citation>
    <scope>NUCLEOTIDE SEQUENCE [LARGE SCALE GENOMIC DNA]</scope>
    <source>
        <strain evidence="4 5">025E</strain>
    </source>
</reference>
<feature type="region of interest" description="Disordered" evidence="2">
    <location>
        <begin position="113"/>
        <end position="180"/>
    </location>
</feature>
<keyword evidence="5" id="KW-1185">Reference proteome</keyword>
<dbReference type="Gene3D" id="3.30.1470.10">
    <property type="entry name" value="Photosystem I PsaD, reaction center subunit II"/>
    <property type="match status" value="1"/>
</dbReference>
<feature type="compositionally biased region" description="Basic and acidic residues" evidence="2">
    <location>
        <begin position="1119"/>
        <end position="1129"/>
    </location>
</feature>
<evidence type="ECO:0000259" key="3">
    <source>
        <dbReference type="PROSITE" id="PS50020"/>
    </source>
</evidence>
<feature type="coiled-coil region" evidence="1">
    <location>
        <begin position="973"/>
        <end position="1037"/>
    </location>
</feature>
<dbReference type="InterPro" id="IPR036020">
    <property type="entry name" value="WW_dom_sf"/>
</dbReference>
<gene>
    <name evidence="4" type="ORF">Tco025E_06402</name>
</gene>
<feature type="compositionally biased region" description="Basic and acidic residues" evidence="2">
    <location>
        <begin position="134"/>
        <end position="156"/>
    </location>
</feature>
<dbReference type="PANTHER" id="PTHR21715:SF3">
    <property type="entry name" value="WW DOMAIN-CONTAINING PROTEIN"/>
    <property type="match status" value="1"/>
</dbReference>